<dbReference type="CDD" id="cd05233">
    <property type="entry name" value="SDR_c"/>
    <property type="match status" value="1"/>
</dbReference>
<dbReference type="FunFam" id="3.40.50.720:FF:000084">
    <property type="entry name" value="Short-chain dehydrogenase reductase"/>
    <property type="match status" value="1"/>
</dbReference>
<protein>
    <submittedName>
        <fullName evidence="4">SDR family oxidoreductase</fullName>
    </submittedName>
</protein>
<dbReference type="Gene3D" id="3.40.50.720">
    <property type="entry name" value="NAD(P)-binding Rossmann-like Domain"/>
    <property type="match status" value="1"/>
</dbReference>
<organism evidence="4 5">
    <name type="scientific">Ramlibacter algicola</name>
    <dbReference type="NCBI Taxonomy" id="2795217"/>
    <lineage>
        <taxon>Bacteria</taxon>
        <taxon>Pseudomonadati</taxon>
        <taxon>Pseudomonadota</taxon>
        <taxon>Betaproteobacteria</taxon>
        <taxon>Burkholderiales</taxon>
        <taxon>Comamonadaceae</taxon>
        <taxon>Ramlibacter</taxon>
    </lineage>
</organism>
<keyword evidence="2" id="KW-0560">Oxidoreductase</keyword>
<dbReference type="PRINTS" id="PR00080">
    <property type="entry name" value="SDRFAMILY"/>
</dbReference>
<evidence type="ECO:0000313" key="4">
    <source>
        <dbReference type="EMBL" id="MBK0392299.1"/>
    </source>
</evidence>
<gene>
    <name evidence="4" type="ORF">I8E28_06835</name>
</gene>
<dbReference type="EMBL" id="JAEDAO010000001">
    <property type="protein sequence ID" value="MBK0392299.1"/>
    <property type="molecule type" value="Genomic_DNA"/>
</dbReference>
<comment type="caution">
    <text evidence="4">The sequence shown here is derived from an EMBL/GenBank/DDBJ whole genome shotgun (WGS) entry which is preliminary data.</text>
</comment>
<keyword evidence="5" id="KW-1185">Reference proteome</keyword>
<dbReference type="InterPro" id="IPR002347">
    <property type="entry name" value="SDR_fam"/>
</dbReference>
<dbReference type="AlphaFoldDB" id="A0A934PXH6"/>
<dbReference type="InterPro" id="IPR057326">
    <property type="entry name" value="KR_dom"/>
</dbReference>
<proteinExistence type="inferred from homology"/>
<evidence type="ECO:0000313" key="5">
    <source>
        <dbReference type="Proteomes" id="UP000617041"/>
    </source>
</evidence>
<comment type="similarity">
    <text evidence="1">Belongs to the short-chain dehydrogenases/reductases (SDR) family.</text>
</comment>
<dbReference type="GO" id="GO:0016491">
    <property type="term" value="F:oxidoreductase activity"/>
    <property type="evidence" value="ECO:0007669"/>
    <property type="project" value="UniProtKB-KW"/>
</dbReference>
<accession>A0A934PXH6</accession>
<dbReference type="Proteomes" id="UP000617041">
    <property type="component" value="Unassembled WGS sequence"/>
</dbReference>
<dbReference type="InterPro" id="IPR036291">
    <property type="entry name" value="NAD(P)-bd_dom_sf"/>
</dbReference>
<dbReference type="Pfam" id="PF13561">
    <property type="entry name" value="adh_short_C2"/>
    <property type="match status" value="1"/>
</dbReference>
<dbReference type="RefSeq" id="WP_200787242.1">
    <property type="nucleotide sequence ID" value="NZ_JAEDAO010000001.1"/>
</dbReference>
<evidence type="ECO:0000256" key="1">
    <source>
        <dbReference type="ARBA" id="ARBA00006484"/>
    </source>
</evidence>
<dbReference type="SMART" id="SM00822">
    <property type="entry name" value="PKS_KR"/>
    <property type="match status" value="1"/>
</dbReference>
<dbReference type="PANTHER" id="PTHR43639">
    <property type="entry name" value="OXIDOREDUCTASE, SHORT-CHAIN DEHYDROGENASE/REDUCTASE FAMILY (AFU_ORTHOLOGUE AFUA_5G02870)"/>
    <property type="match status" value="1"/>
</dbReference>
<feature type="domain" description="Ketoreductase" evidence="3">
    <location>
        <begin position="5"/>
        <end position="191"/>
    </location>
</feature>
<dbReference type="SUPFAM" id="SSF51735">
    <property type="entry name" value="NAD(P)-binding Rossmann-fold domains"/>
    <property type="match status" value="1"/>
</dbReference>
<name>A0A934PXH6_9BURK</name>
<evidence type="ECO:0000256" key="2">
    <source>
        <dbReference type="ARBA" id="ARBA00023002"/>
    </source>
</evidence>
<evidence type="ECO:0000259" key="3">
    <source>
        <dbReference type="SMART" id="SM00822"/>
    </source>
</evidence>
<dbReference type="PANTHER" id="PTHR43639:SF1">
    <property type="entry name" value="SHORT-CHAIN DEHYDROGENASE_REDUCTASE FAMILY PROTEIN"/>
    <property type="match status" value="1"/>
</dbReference>
<dbReference type="PRINTS" id="PR00081">
    <property type="entry name" value="GDHRDH"/>
</dbReference>
<sequence length="257" mass="26715">MHARKTALITGSATGVGAATALGLARRGWDVLVNYSRSEDEAQATAAACREAGADALVVRGDVAADADCRALVDAAIGRWGRLDGLVNNAGTSVFGDQARWDALDAETFQRILGVNTWGAFQMVRAAAPHLKVSRGSIVNVSSVAGALGIGSSVPYIASKGALNAMTLHLARQLAPDIRVNAVCPGLITSRWFARGVGEEAAAKVRTAYEADVPLQNSCTPEDVAEAIVWLADGARTVTGELVLLDSGTHLGRAARR</sequence>
<reference evidence="4" key="1">
    <citation type="submission" date="2020-12" db="EMBL/GenBank/DDBJ databases">
        <title>Ramlibacter sp. nov., isolated from a freshwater alga, Cryptomonas.</title>
        <authorList>
            <person name="Kim H.M."/>
            <person name="Jeon C.O."/>
        </authorList>
    </citation>
    <scope>NUCLEOTIDE SEQUENCE</scope>
    <source>
        <strain evidence="4">CrO1</strain>
    </source>
</reference>